<dbReference type="InterPro" id="IPR010499">
    <property type="entry name" value="AraC_E-bd"/>
</dbReference>
<keyword evidence="4" id="KW-1185">Reference proteome</keyword>
<keyword evidence="1" id="KW-1133">Transmembrane helix</keyword>
<evidence type="ECO:0000313" key="4">
    <source>
        <dbReference type="Proteomes" id="UP000553034"/>
    </source>
</evidence>
<dbReference type="InterPro" id="IPR029442">
    <property type="entry name" value="GyrI-like"/>
</dbReference>
<dbReference type="InterPro" id="IPR011256">
    <property type="entry name" value="Reg_factor_effector_dom_sf"/>
</dbReference>
<reference evidence="3 4" key="1">
    <citation type="submission" date="2020-08" db="EMBL/GenBank/DDBJ databases">
        <title>Genomic Encyclopedia of Type Strains, Phase IV (KMG-IV): sequencing the most valuable type-strain genomes for metagenomic binning, comparative biology and taxonomic classification.</title>
        <authorList>
            <person name="Goeker M."/>
        </authorList>
    </citation>
    <scope>NUCLEOTIDE SEQUENCE [LARGE SCALE GENOMIC DNA]</scope>
    <source>
        <strain evidence="3 4">DSM 29568</strain>
    </source>
</reference>
<evidence type="ECO:0000259" key="2">
    <source>
        <dbReference type="SMART" id="SM00871"/>
    </source>
</evidence>
<feature type="transmembrane region" description="Helical" evidence="1">
    <location>
        <begin position="6"/>
        <end position="23"/>
    </location>
</feature>
<dbReference type="EMBL" id="JACIFO010000001">
    <property type="protein sequence ID" value="MBB4118033.1"/>
    <property type="molecule type" value="Genomic_DNA"/>
</dbReference>
<proteinExistence type="predicted"/>
<evidence type="ECO:0000313" key="3">
    <source>
        <dbReference type="EMBL" id="MBB4118033.1"/>
    </source>
</evidence>
<comment type="caution">
    <text evidence="3">The sequence shown here is derived from an EMBL/GenBank/DDBJ whole genome shotgun (WGS) entry which is preliminary data.</text>
</comment>
<evidence type="ECO:0000256" key="1">
    <source>
        <dbReference type="SAM" id="Phobius"/>
    </source>
</evidence>
<gene>
    <name evidence="3" type="ORF">GGR32_000305</name>
</gene>
<dbReference type="SMART" id="SM00871">
    <property type="entry name" value="AraC_E_bind"/>
    <property type="match status" value="1"/>
</dbReference>
<protein>
    <submittedName>
        <fullName evidence="3">Effector-binding domain-containing protein</fullName>
    </submittedName>
</protein>
<feature type="domain" description="AraC effector-binding" evidence="2">
    <location>
        <begin position="187"/>
        <end position="347"/>
    </location>
</feature>
<keyword evidence="1" id="KW-0812">Transmembrane</keyword>
<accession>A0A840EN27</accession>
<organism evidence="3 4">
    <name type="scientific">Mesonia hippocampi</name>
    <dbReference type="NCBI Taxonomy" id="1628250"/>
    <lineage>
        <taxon>Bacteria</taxon>
        <taxon>Pseudomonadati</taxon>
        <taxon>Bacteroidota</taxon>
        <taxon>Flavobacteriia</taxon>
        <taxon>Flavobacteriales</taxon>
        <taxon>Flavobacteriaceae</taxon>
        <taxon>Mesonia</taxon>
    </lineage>
</organism>
<dbReference type="AlphaFoldDB" id="A0A840EN27"/>
<sequence>MKVFKYIFLLFIIIIIGGSLYIATIDDEFDFKATLITNIPQEVAFTEVNNLENWKKWNPLQTEDPTIQFSLPEKTIGKNASISWNSEKFGTGNITTLETLPYNSITQEITYKALASNPTQDMYWIFEEKKEKNAIKISWGIKGKLSFLEKIYLIINNENHPEKQLKPYLEKGLVNLIDKIEKEMQAYDIHIDGVTKHSGGFYIYNTTATKNTPENLSEKMSLMFPKITQYMALHNIEITGAPFTLYHKIDQANNSIIFSAGIPTSNRVITTSSDILCGYLPPQETLKLTLKGNYNNISKVWEVAQNYLNENNLKQASNGNTLEVYVNDSTKEPNPAKWVTTIYIPIQQEQPDNPSEN</sequence>
<dbReference type="RefSeq" id="WP_183475671.1">
    <property type="nucleotide sequence ID" value="NZ_JACIFO010000001.1"/>
</dbReference>
<dbReference type="SUPFAM" id="SSF55136">
    <property type="entry name" value="Probable bacterial effector-binding domain"/>
    <property type="match status" value="1"/>
</dbReference>
<keyword evidence="1" id="KW-0472">Membrane</keyword>
<dbReference type="Pfam" id="PF06445">
    <property type="entry name" value="GyrI-like"/>
    <property type="match status" value="1"/>
</dbReference>
<dbReference type="Proteomes" id="UP000553034">
    <property type="component" value="Unassembled WGS sequence"/>
</dbReference>
<dbReference type="Gene3D" id="3.20.80.10">
    <property type="entry name" value="Regulatory factor, effector binding domain"/>
    <property type="match status" value="1"/>
</dbReference>
<name>A0A840EN27_9FLAO</name>